<evidence type="ECO:0000313" key="3">
    <source>
        <dbReference type="Proteomes" id="UP000604046"/>
    </source>
</evidence>
<reference evidence="2" key="1">
    <citation type="submission" date="2021-02" db="EMBL/GenBank/DDBJ databases">
        <authorList>
            <person name="Dougan E. K."/>
            <person name="Rhodes N."/>
            <person name="Thang M."/>
            <person name="Chan C."/>
        </authorList>
    </citation>
    <scope>NUCLEOTIDE SEQUENCE</scope>
</reference>
<comment type="caution">
    <text evidence="2">The sequence shown here is derived from an EMBL/GenBank/DDBJ whole genome shotgun (WGS) entry which is preliminary data.</text>
</comment>
<keyword evidence="1" id="KW-1133">Transmembrane helix</keyword>
<feature type="transmembrane region" description="Helical" evidence="1">
    <location>
        <begin position="132"/>
        <end position="154"/>
    </location>
</feature>
<dbReference type="Proteomes" id="UP000604046">
    <property type="component" value="Unassembled WGS sequence"/>
</dbReference>
<feature type="transmembrane region" description="Helical" evidence="1">
    <location>
        <begin position="104"/>
        <end position="125"/>
    </location>
</feature>
<dbReference type="AlphaFoldDB" id="A0A812PI09"/>
<dbReference type="EMBL" id="CAJNDS010002156">
    <property type="protein sequence ID" value="CAE7354687.1"/>
    <property type="molecule type" value="Genomic_DNA"/>
</dbReference>
<organism evidence="2 3">
    <name type="scientific">Symbiodinium natans</name>
    <dbReference type="NCBI Taxonomy" id="878477"/>
    <lineage>
        <taxon>Eukaryota</taxon>
        <taxon>Sar</taxon>
        <taxon>Alveolata</taxon>
        <taxon>Dinophyceae</taxon>
        <taxon>Suessiales</taxon>
        <taxon>Symbiodiniaceae</taxon>
        <taxon>Symbiodinium</taxon>
    </lineage>
</organism>
<keyword evidence="1" id="KW-0472">Membrane</keyword>
<feature type="transmembrane region" description="Helical" evidence="1">
    <location>
        <begin position="75"/>
        <end position="98"/>
    </location>
</feature>
<evidence type="ECO:0000313" key="2">
    <source>
        <dbReference type="EMBL" id="CAE7354687.1"/>
    </source>
</evidence>
<keyword evidence="3" id="KW-1185">Reference proteome</keyword>
<gene>
    <name evidence="2" type="ORF">SNAT2548_LOCUS18803</name>
</gene>
<evidence type="ECO:0000256" key="1">
    <source>
        <dbReference type="SAM" id="Phobius"/>
    </source>
</evidence>
<protein>
    <submittedName>
        <fullName evidence="2">Uncharacterized protein</fullName>
    </submittedName>
</protein>
<keyword evidence="1" id="KW-0812">Transmembrane</keyword>
<sequence length="397" mass="41823">MHRQYCSSAVAFTFYAAEHHWCTKAFGCADAHLLHNGVSVNLQLQRAGAIGLALPFVACLAAALSLRSVHFLRPLLALALLSSVLVSLTVVAFAHHLAAASKRLYFAWCYNAGLPTEIVAQLYLTLQTTADLAYACFALVGLAALGAGSCWSELDSHSKVARTTKAMAIALLACLSSAGSASSSKLLVCAGLVKTTGHKLRHKLRDSMSTAKAKAANMATRLPTVSAWASVAVVSWGICSSGRRLVHLKDMFVSAFVAAQKQMADSGSQLSQKLLRLGFVVPVTALAYARAERAVHAGLALARGAMTTNVASLFVAGLMSLCLCYLQLEDLFQNAVAQKETFDMLRGALLGEALPGGGSCVKLNPTLRGQPWGSPIVQGTLAQALQQGPSLEPLSIK</sequence>
<proteinExistence type="predicted"/>
<accession>A0A812PI09</accession>
<feature type="transmembrane region" description="Helical" evidence="1">
    <location>
        <begin position="47"/>
        <end position="66"/>
    </location>
</feature>
<name>A0A812PI09_9DINO</name>